<dbReference type="InterPro" id="IPR036388">
    <property type="entry name" value="WH-like_DNA-bd_sf"/>
</dbReference>
<keyword evidence="15 19" id="KW-0233">DNA recombination</keyword>
<dbReference type="Pfam" id="PF08746">
    <property type="entry name" value="zf-RING-like"/>
    <property type="match status" value="1"/>
</dbReference>
<keyword evidence="17 19" id="KW-0539">Nucleus</keyword>
<evidence type="ECO:0000256" key="4">
    <source>
        <dbReference type="ARBA" id="ARBA00010258"/>
    </source>
</evidence>
<dbReference type="EC" id="2.3.2.27" evidence="5 19"/>
<name>A0A8D0KFJ5_SALMN</name>
<dbReference type="Gene3D" id="1.10.10.10">
    <property type="entry name" value="Winged helix-like DNA-binding domain superfamily/Winged helix DNA-binding domain"/>
    <property type="match status" value="1"/>
</dbReference>
<feature type="region of interest" description="Disordered" evidence="20">
    <location>
        <begin position="236"/>
        <end position="257"/>
    </location>
</feature>
<evidence type="ECO:0000256" key="14">
    <source>
        <dbReference type="ARBA" id="ARBA00022895"/>
    </source>
</evidence>
<dbReference type="FunFam" id="3.30.40.10:FF:000298">
    <property type="entry name" value="non-structural maintenance of chromosomes element 1 homolog"/>
    <property type="match status" value="1"/>
</dbReference>
<dbReference type="AlphaFoldDB" id="A0A8D0KFJ5"/>
<evidence type="ECO:0000256" key="16">
    <source>
        <dbReference type="ARBA" id="ARBA00023204"/>
    </source>
</evidence>
<sequence length="257" mass="29512">MALQMSDAHRQFVQALLARGIVERPEAGKLHQWCCERHHVYYAHDKLDDFINVVNIQLQPLSMEIRKGLAEEDGRPCYALVNLAETDITKLACDYTESELELFKKTMDLIVLSGNGFASSTEILNLADQLKPKKMKKMEAEQVLQTWVQEKWLLEKEGEYTLHTRSILELEPYILRHYPDSARKCHVCHRLCIQGQLCEDCGITLHLPCLAKYFRAQAEPRCPQCKQFWPHHIPATGSAGSSLAQRSERSSSALRRH</sequence>
<keyword evidence="13 19" id="KW-0862">Zinc</keyword>
<comment type="catalytic activity">
    <reaction evidence="1 19">
        <text>S-ubiquitinyl-[E2 ubiquitin-conjugating enzyme]-L-cysteine + [acceptor protein]-L-lysine = [E2 ubiquitin-conjugating enzyme]-L-cysteine + N(6)-ubiquitinyl-[acceptor protein]-L-lysine.</text>
        <dbReference type="EC" id="2.3.2.27"/>
    </reaction>
</comment>
<dbReference type="InterPro" id="IPR013083">
    <property type="entry name" value="Znf_RING/FYVE/PHD"/>
</dbReference>
<evidence type="ECO:0000256" key="15">
    <source>
        <dbReference type="ARBA" id="ARBA00023172"/>
    </source>
</evidence>
<dbReference type="InterPro" id="IPR014857">
    <property type="entry name" value="Nse1_RING_C4HC3-type"/>
</dbReference>
<protein>
    <recommendedName>
        <fullName evidence="6 19">Non-structural maintenance of chromosomes element 1 homolog</fullName>
        <ecNumber evidence="5 19">2.3.2.27</ecNumber>
    </recommendedName>
</protein>
<dbReference type="OMA" id="WPGDKFV"/>
<evidence type="ECO:0000256" key="1">
    <source>
        <dbReference type="ARBA" id="ARBA00000900"/>
    </source>
</evidence>
<keyword evidence="9 19" id="KW-0479">Metal-binding</keyword>
<dbReference type="Ensembl" id="ENSSMRT00000025271.1">
    <property type="protein sequence ID" value="ENSSMRP00000021571.1"/>
    <property type="gene ID" value="ENSSMRG00000016785.1"/>
</dbReference>
<dbReference type="Pfam" id="PF07574">
    <property type="entry name" value="SMC_Nse1"/>
    <property type="match status" value="1"/>
</dbReference>
<keyword evidence="14" id="KW-0779">Telomere</keyword>
<dbReference type="GO" id="GO:0000781">
    <property type="term" value="C:chromosome, telomeric region"/>
    <property type="evidence" value="ECO:0007669"/>
    <property type="project" value="UniProtKB-SubCell"/>
</dbReference>
<comment type="subunit">
    <text evidence="19">Component of the Smc5-Smc6 complex.</text>
</comment>
<evidence type="ECO:0000256" key="17">
    <source>
        <dbReference type="ARBA" id="ARBA00023242"/>
    </source>
</evidence>
<evidence type="ECO:0000256" key="19">
    <source>
        <dbReference type="RuleBase" id="RU368018"/>
    </source>
</evidence>
<dbReference type="GeneTree" id="ENSGT00390000009084"/>
<evidence type="ECO:0000259" key="21">
    <source>
        <dbReference type="PROSITE" id="PS50089"/>
    </source>
</evidence>
<dbReference type="Gene3D" id="3.90.1150.220">
    <property type="match status" value="1"/>
</dbReference>
<dbReference type="GO" id="GO:0030915">
    <property type="term" value="C:Smc5-Smc6 complex"/>
    <property type="evidence" value="ECO:0007669"/>
    <property type="project" value="UniProtKB-UniRule"/>
</dbReference>
<dbReference type="GO" id="GO:0008270">
    <property type="term" value="F:zinc ion binding"/>
    <property type="evidence" value="ECO:0007669"/>
    <property type="project" value="UniProtKB-KW"/>
</dbReference>
<keyword evidence="12 19" id="KW-0833">Ubl conjugation pathway</keyword>
<keyword evidence="8 19" id="KW-0808">Transferase</keyword>
<evidence type="ECO:0000256" key="18">
    <source>
        <dbReference type="PROSITE-ProRule" id="PRU00175"/>
    </source>
</evidence>
<dbReference type="PROSITE" id="PS50089">
    <property type="entry name" value="ZF_RING_2"/>
    <property type="match status" value="1"/>
</dbReference>
<dbReference type="PANTHER" id="PTHR20973:SF0">
    <property type="entry name" value="NON-STRUCTURAL MAINTENANCE OF CHROMOSOMES ELEMENT 1 HOMOLOG"/>
    <property type="match status" value="1"/>
</dbReference>
<dbReference type="Gene3D" id="3.30.40.10">
    <property type="entry name" value="Zinc/RING finger domain, C3HC4 (zinc finger)"/>
    <property type="match status" value="1"/>
</dbReference>
<dbReference type="PANTHER" id="PTHR20973">
    <property type="entry name" value="NON-SMC ELEMENT 1-RELATED"/>
    <property type="match status" value="1"/>
</dbReference>
<comment type="similarity">
    <text evidence="4 19">Belongs to the NSE1 family.</text>
</comment>
<dbReference type="Proteomes" id="UP000694421">
    <property type="component" value="Unplaced"/>
</dbReference>
<evidence type="ECO:0000256" key="3">
    <source>
        <dbReference type="ARBA" id="ARBA00004574"/>
    </source>
</evidence>
<reference evidence="22" key="1">
    <citation type="submission" date="2025-05" db="UniProtKB">
        <authorList>
            <consortium name="Ensembl"/>
        </authorList>
    </citation>
    <scope>IDENTIFICATION</scope>
</reference>
<dbReference type="GO" id="GO:0000775">
    <property type="term" value="C:chromosome, centromeric region"/>
    <property type="evidence" value="ECO:0007669"/>
    <property type="project" value="Ensembl"/>
</dbReference>
<dbReference type="GO" id="GO:0046983">
    <property type="term" value="F:protein dimerization activity"/>
    <property type="evidence" value="ECO:0007669"/>
    <property type="project" value="Ensembl"/>
</dbReference>
<evidence type="ECO:0000256" key="11">
    <source>
        <dbReference type="ARBA" id="ARBA00022771"/>
    </source>
</evidence>
<dbReference type="CDD" id="cd16493">
    <property type="entry name" value="RING-CH-C4HC3_NSE1"/>
    <property type="match status" value="1"/>
</dbReference>
<dbReference type="GO" id="GO:0097431">
    <property type="term" value="C:mitotic spindle pole"/>
    <property type="evidence" value="ECO:0007669"/>
    <property type="project" value="Ensembl"/>
</dbReference>
<evidence type="ECO:0000313" key="22">
    <source>
        <dbReference type="Ensembl" id="ENSSMRP00000021571.1"/>
    </source>
</evidence>
<evidence type="ECO:0000256" key="8">
    <source>
        <dbReference type="ARBA" id="ARBA00022679"/>
    </source>
</evidence>
<feature type="domain" description="RING-type" evidence="21">
    <location>
        <begin position="185"/>
        <end position="226"/>
    </location>
</feature>
<evidence type="ECO:0000256" key="6">
    <source>
        <dbReference type="ARBA" id="ARBA00019422"/>
    </source>
</evidence>
<dbReference type="FunFam" id="1.10.10.10:FF:000270">
    <property type="entry name" value="Non-structural maintenance of chromosomes element 1 homolog"/>
    <property type="match status" value="1"/>
</dbReference>
<evidence type="ECO:0000256" key="20">
    <source>
        <dbReference type="SAM" id="MobiDB-lite"/>
    </source>
</evidence>
<dbReference type="GO" id="GO:0005654">
    <property type="term" value="C:nucleoplasm"/>
    <property type="evidence" value="ECO:0007669"/>
    <property type="project" value="Ensembl"/>
</dbReference>
<evidence type="ECO:0000256" key="7">
    <source>
        <dbReference type="ARBA" id="ARBA00022454"/>
    </source>
</evidence>
<dbReference type="SUPFAM" id="SSF57850">
    <property type="entry name" value="RING/U-box"/>
    <property type="match status" value="1"/>
</dbReference>
<feature type="compositionally biased region" description="Low complexity" evidence="20">
    <location>
        <begin position="241"/>
        <end position="257"/>
    </location>
</feature>
<evidence type="ECO:0000313" key="23">
    <source>
        <dbReference type="Proteomes" id="UP000694421"/>
    </source>
</evidence>
<dbReference type="InterPro" id="IPR001841">
    <property type="entry name" value="Znf_RING"/>
</dbReference>
<accession>A0A8D0KFJ5</accession>
<comment type="function">
    <text evidence="19">RING-type zinc finger-containing E3 ubiquitin ligase that assembles with melanoma antigen protein (MAGE) to catalyze the direct transfer of ubiquitin from E2 ubiquitin-conjugating enzyme to a specific substrate. Involved in maintenance of genome integrity, DNA damage response and DNA repair.</text>
</comment>
<dbReference type="GO" id="GO:0061630">
    <property type="term" value="F:ubiquitin protein ligase activity"/>
    <property type="evidence" value="ECO:0007669"/>
    <property type="project" value="UniProtKB-UniRule"/>
</dbReference>
<comment type="subcellular location">
    <subcellularLocation>
        <location evidence="3">Chromosome</location>
        <location evidence="3">Telomere</location>
    </subcellularLocation>
    <subcellularLocation>
        <location evidence="2 19">Nucleus</location>
    </subcellularLocation>
</comment>
<keyword evidence="11 18" id="KW-0863">Zinc-finger</keyword>
<evidence type="ECO:0000256" key="13">
    <source>
        <dbReference type="ARBA" id="ARBA00022833"/>
    </source>
</evidence>
<keyword evidence="7" id="KW-0158">Chromosome</keyword>
<evidence type="ECO:0000256" key="10">
    <source>
        <dbReference type="ARBA" id="ARBA00022763"/>
    </source>
</evidence>
<keyword evidence="16 19" id="KW-0234">DNA repair</keyword>
<evidence type="ECO:0000256" key="5">
    <source>
        <dbReference type="ARBA" id="ARBA00012483"/>
    </source>
</evidence>
<dbReference type="FunFam" id="3.90.1150.220:FF:000001">
    <property type="entry name" value="Non-structural maintenance of chromosomes element 1 homolog"/>
    <property type="match status" value="1"/>
</dbReference>
<keyword evidence="10 19" id="KW-0227">DNA damage</keyword>
<evidence type="ECO:0000256" key="2">
    <source>
        <dbReference type="ARBA" id="ARBA00004123"/>
    </source>
</evidence>
<keyword evidence="23" id="KW-1185">Reference proteome</keyword>
<dbReference type="GO" id="GO:0000724">
    <property type="term" value="P:double-strand break repair via homologous recombination"/>
    <property type="evidence" value="ECO:0007669"/>
    <property type="project" value="TreeGrafter"/>
</dbReference>
<evidence type="ECO:0000256" key="12">
    <source>
        <dbReference type="ARBA" id="ARBA00022786"/>
    </source>
</evidence>
<organism evidence="22 23">
    <name type="scientific">Salvator merianae</name>
    <name type="common">Argentine black and white tegu</name>
    <name type="synonym">Tupinambis merianae</name>
    <dbReference type="NCBI Taxonomy" id="96440"/>
    <lineage>
        <taxon>Eukaryota</taxon>
        <taxon>Metazoa</taxon>
        <taxon>Chordata</taxon>
        <taxon>Craniata</taxon>
        <taxon>Vertebrata</taxon>
        <taxon>Euteleostomi</taxon>
        <taxon>Lepidosauria</taxon>
        <taxon>Squamata</taxon>
        <taxon>Bifurcata</taxon>
        <taxon>Unidentata</taxon>
        <taxon>Episquamata</taxon>
        <taxon>Laterata</taxon>
        <taxon>Teiioidea</taxon>
        <taxon>Teiidae</taxon>
        <taxon>Salvator</taxon>
    </lineage>
</organism>
<dbReference type="InterPro" id="IPR011513">
    <property type="entry name" value="Nse1"/>
</dbReference>
<evidence type="ECO:0000256" key="9">
    <source>
        <dbReference type="ARBA" id="ARBA00022723"/>
    </source>
</evidence>
<proteinExistence type="inferred from homology"/>
<dbReference type="Ensembl" id="ENSSMRT00000025269.1">
    <property type="protein sequence ID" value="ENSSMRP00000021569.1"/>
    <property type="gene ID" value="ENSSMRG00000016785.1"/>
</dbReference>